<dbReference type="EMBL" id="CM045873">
    <property type="protein sequence ID" value="KAI7947312.1"/>
    <property type="molecule type" value="Genomic_DNA"/>
</dbReference>
<protein>
    <submittedName>
        <fullName evidence="1">Uncharacterized protein</fullName>
    </submittedName>
</protein>
<sequence length="266" mass="29977">MLWIRIILLQGPTKSLYSCTVKRSRISRISTAPSKVIRFTIQLVIKLVCLDPCDQIHTCSRLDQLSTKFNSDADFPIPNVEAELSPVIHDSLINQGFQWVLLESVVVFFHPLIPLLCSHRLGPSASFNREHVEVQGSGNEWVVINNSDKPISCVVPVGNADSIKALPEVIQAKSTLELSSAFNPERSLELGPAPTYHDGLKVYSRFGQWEVMNYGPEPRSCQIYVLMQRKGRSTQVEKVMNTRLATRQAIALRVPHHLQLYVHVQK</sequence>
<accession>A0ACC0E7U3</accession>
<proteinExistence type="predicted"/>
<name>A0ACC0E7U3_9BASI</name>
<gene>
    <name evidence="1" type="ORF">MJO28_009220</name>
</gene>
<dbReference type="Proteomes" id="UP001060170">
    <property type="component" value="Chromosome 9"/>
</dbReference>
<reference evidence="2" key="2">
    <citation type="journal article" date="2018" name="Mol. Plant Microbe Interact.">
        <title>Genome sequence resources for the wheat stripe rust pathogen (Puccinia striiformis f. sp. tritici) and the barley stripe rust pathogen (Puccinia striiformis f. sp. hordei).</title>
        <authorList>
            <person name="Xia C."/>
            <person name="Wang M."/>
            <person name="Yin C."/>
            <person name="Cornejo O.E."/>
            <person name="Hulbert S.H."/>
            <person name="Chen X."/>
        </authorList>
    </citation>
    <scope>NUCLEOTIDE SEQUENCE [LARGE SCALE GENOMIC DNA]</scope>
    <source>
        <strain evidence="2">93-210</strain>
    </source>
</reference>
<organism evidence="1 2">
    <name type="scientific">Puccinia striiformis f. sp. tritici</name>
    <dbReference type="NCBI Taxonomy" id="168172"/>
    <lineage>
        <taxon>Eukaryota</taxon>
        <taxon>Fungi</taxon>
        <taxon>Dikarya</taxon>
        <taxon>Basidiomycota</taxon>
        <taxon>Pucciniomycotina</taxon>
        <taxon>Pucciniomycetes</taxon>
        <taxon>Pucciniales</taxon>
        <taxon>Pucciniaceae</taxon>
        <taxon>Puccinia</taxon>
    </lineage>
</organism>
<evidence type="ECO:0000313" key="1">
    <source>
        <dbReference type="EMBL" id="KAI7947312.1"/>
    </source>
</evidence>
<keyword evidence="2" id="KW-1185">Reference proteome</keyword>
<evidence type="ECO:0000313" key="2">
    <source>
        <dbReference type="Proteomes" id="UP001060170"/>
    </source>
</evidence>
<reference evidence="1 2" key="3">
    <citation type="journal article" date="2022" name="Microbiol. Spectr.">
        <title>Folding features and dynamics of 3D genome architecture in plant fungal pathogens.</title>
        <authorList>
            <person name="Xia C."/>
        </authorList>
    </citation>
    <scope>NUCLEOTIDE SEQUENCE [LARGE SCALE GENOMIC DNA]</scope>
    <source>
        <strain evidence="1 2">93-210</strain>
    </source>
</reference>
<reference evidence="2" key="1">
    <citation type="journal article" date="2018" name="BMC Genomics">
        <title>Genomic insights into host adaptation between the wheat stripe rust pathogen (Puccinia striiformis f. sp. tritici) and the barley stripe rust pathogen (Puccinia striiformis f. sp. hordei).</title>
        <authorList>
            <person name="Xia C."/>
            <person name="Wang M."/>
            <person name="Yin C."/>
            <person name="Cornejo O.E."/>
            <person name="Hulbert S.H."/>
            <person name="Chen X."/>
        </authorList>
    </citation>
    <scope>NUCLEOTIDE SEQUENCE [LARGE SCALE GENOMIC DNA]</scope>
    <source>
        <strain evidence="2">93-210</strain>
    </source>
</reference>
<comment type="caution">
    <text evidence="1">The sequence shown here is derived from an EMBL/GenBank/DDBJ whole genome shotgun (WGS) entry which is preliminary data.</text>
</comment>